<keyword evidence="1" id="KW-0472">Membrane</keyword>
<gene>
    <name evidence="2" type="ORF">SLOPH_808</name>
</gene>
<dbReference type="AlphaFoldDB" id="S7XK21"/>
<feature type="transmembrane region" description="Helical" evidence="1">
    <location>
        <begin position="25"/>
        <end position="48"/>
    </location>
</feature>
<dbReference type="EMBL" id="ATCN01000271">
    <property type="protein sequence ID" value="EPR79404.1"/>
    <property type="molecule type" value="Genomic_DNA"/>
</dbReference>
<dbReference type="HOGENOM" id="CLU_2224901_0_0_1"/>
<name>S7XK21_SPRLO</name>
<keyword evidence="1" id="KW-0812">Transmembrane</keyword>
<proteinExistence type="predicted"/>
<dbReference type="Proteomes" id="UP000014978">
    <property type="component" value="Unassembled WGS sequence"/>
</dbReference>
<reference evidence="3" key="1">
    <citation type="journal article" date="2013" name="PLoS Genet.">
        <title>The genome of Spraguea lophii and the basis of host-microsporidian interactions.</title>
        <authorList>
            <person name="Campbell S.E."/>
            <person name="Williams T.A."/>
            <person name="Yousuf A."/>
            <person name="Soanes D.M."/>
            <person name="Paszkiewicz K.H."/>
            <person name="Williams B.A.P."/>
        </authorList>
    </citation>
    <scope>NUCLEOTIDE SEQUENCE [LARGE SCALE GENOMIC DNA]</scope>
    <source>
        <strain evidence="3">42_110</strain>
    </source>
</reference>
<keyword evidence="3" id="KW-1185">Reference proteome</keyword>
<sequence length="106" mass="12830">MLKIYFLILVPFFIHLSLNKFHQFYMIYVCYCLFKWLRSFNVIYFTMLRSRFLILLYDFPQSIMIKYSLVLYCSINLINVSCFLLLTSTKNMFSVSHKLNLTSISF</sequence>
<feature type="transmembrane region" description="Helical" evidence="1">
    <location>
        <begin position="69"/>
        <end position="86"/>
    </location>
</feature>
<protein>
    <submittedName>
        <fullName evidence="2">Uncharacterized protein</fullName>
    </submittedName>
</protein>
<evidence type="ECO:0000313" key="3">
    <source>
        <dbReference type="Proteomes" id="UP000014978"/>
    </source>
</evidence>
<keyword evidence="1" id="KW-1133">Transmembrane helix</keyword>
<comment type="caution">
    <text evidence="2">The sequence shown here is derived from an EMBL/GenBank/DDBJ whole genome shotgun (WGS) entry which is preliminary data.</text>
</comment>
<evidence type="ECO:0000313" key="2">
    <source>
        <dbReference type="EMBL" id="EPR79404.1"/>
    </source>
</evidence>
<dbReference type="VEuPathDB" id="MicrosporidiaDB:SLOPH_808"/>
<evidence type="ECO:0000256" key="1">
    <source>
        <dbReference type="SAM" id="Phobius"/>
    </source>
</evidence>
<accession>S7XK21</accession>
<organism evidence="2 3">
    <name type="scientific">Spraguea lophii (strain 42_110)</name>
    <name type="common">Microsporidian parasite</name>
    <dbReference type="NCBI Taxonomy" id="1358809"/>
    <lineage>
        <taxon>Eukaryota</taxon>
        <taxon>Fungi</taxon>
        <taxon>Fungi incertae sedis</taxon>
        <taxon>Microsporidia</taxon>
        <taxon>Spragueidae</taxon>
        <taxon>Spraguea</taxon>
    </lineage>
</organism>
<dbReference type="InParanoid" id="S7XK21"/>